<dbReference type="PANTHER" id="PTHR46060">
    <property type="entry name" value="MARINER MOS1 TRANSPOSASE-LIKE PROTEIN"/>
    <property type="match status" value="1"/>
</dbReference>
<keyword evidence="3" id="KW-1185">Reference proteome</keyword>
<organism evidence="2 3">
    <name type="scientific">Nephila pilipes</name>
    <name type="common">Giant wood spider</name>
    <name type="synonym">Nephila maculata</name>
    <dbReference type="NCBI Taxonomy" id="299642"/>
    <lineage>
        <taxon>Eukaryota</taxon>
        <taxon>Metazoa</taxon>
        <taxon>Ecdysozoa</taxon>
        <taxon>Arthropoda</taxon>
        <taxon>Chelicerata</taxon>
        <taxon>Arachnida</taxon>
        <taxon>Araneae</taxon>
        <taxon>Araneomorphae</taxon>
        <taxon>Entelegynae</taxon>
        <taxon>Araneoidea</taxon>
        <taxon>Nephilidae</taxon>
        <taxon>Nephila</taxon>
    </lineage>
</organism>
<feature type="region of interest" description="Disordered" evidence="1">
    <location>
        <begin position="52"/>
        <end position="83"/>
    </location>
</feature>
<dbReference type="Gene3D" id="1.10.10.1450">
    <property type="match status" value="1"/>
</dbReference>
<sequence>MQHFKDQCHAIKFCVALKKTDAETVAILREAYGDNTISQNIVHRCHKMFREGREDTEDEDRSGRTSTSHSDQNVKETEGHVEL</sequence>
<evidence type="ECO:0000313" key="2">
    <source>
        <dbReference type="EMBL" id="GFS85843.1"/>
    </source>
</evidence>
<comment type="caution">
    <text evidence="2">The sequence shown here is derived from an EMBL/GenBank/DDBJ whole genome shotgun (WGS) entry which is preliminary data.</text>
</comment>
<protein>
    <recommendedName>
        <fullName evidence="4">Mos1 transposase HTH domain-containing protein</fullName>
    </recommendedName>
</protein>
<name>A0A8X6T9X0_NEPPI</name>
<gene>
    <name evidence="2" type="ORF">NPIL_346461</name>
</gene>
<evidence type="ECO:0000256" key="1">
    <source>
        <dbReference type="SAM" id="MobiDB-lite"/>
    </source>
</evidence>
<feature type="compositionally biased region" description="Basic and acidic residues" evidence="1">
    <location>
        <begin position="72"/>
        <end position="83"/>
    </location>
</feature>
<evidence type="ECO:0008006" key="4">
    <source>
        <dbReference type="Google" id="ProtNLM"/>
    </source>
</evidence>
<dbReference type="AlphaFoldDB" id="A0A8X6T9X0"/>
<accession>A0A8X6T9X0</accession>
<dbReference type="PANTHER" id="PTHR46060:SF1">
    <property type="entry name" value="MARINER MOS1 TRANSPOSASE-LIKE PROTEIN"/>
    <property type="match status" value="1"/>
</dbReference>
<dbReference type="Proteomes" id="UP000887013">
    <property type="component" value="Unassembled WGS sequence"/>
</dbReference>
<reference evidence="2" key="1">
    <citation type="submission" date="2020-08" db="EMBL/GenBank/DDBJ databases">
        <title>Multicomponent nature underlies the extraordinary mechanical properties of spider dragline silk.</title>
        <authorList>
            <person name="Kono N."/>
            <person name="Nakamura H."/>
            <person name="Mori M."/>
            <person name="Yoshida Y."/>
            <person name="Ohtoshi R."/>
            <person name="Malay A.D."/>
            <person name="Moran D.A.P."/>
            <person name="Tomita M."/>
            <person name="Numata K."/>
            <person name="Arakawa K."/>
        </authorList>
    </citation>
    <scope>NUCLEOTIDE SEQUENCE</scope>
</reference>
<dbReference type="EMBL" id="BMAW01098640">
    <property type="protein sequence ID" value="GFS85843.1"/>
    <property type="molecule type" value="Genomic_DNA"/>
</dbReference>
<dbReference type="InterPro" id="IPR052709">
    <property type="entry name" value="Transposase-MT_Hybrid"/>
</dbReference>
<dbReference type="OrthoDB" id="6759066at2759"/>
<evidence type="ECO:0000313" key="3">
    <source>
        <dbReference type="Proteomes" id="UP000887013"/>
    </source>
</evidence>
<proteinExistence type="predicted"/>